<dbReference type="Pfam" id="PF17384">
    <property type="entry name" value="DUF150_C"/>
    <property type="match status" value="1"/>
</dbReference>
<dbReference type="GO" id="GO:0006412">
    <property type="term" value="P:translation"/>
    <property type="evidence" value="ECO:0007669"/>
    <property type="project" value="TreeGrafter"/>
</dbReference>
<evidence type="ECO:0000259" key="4">
    <source>
        <dbReference type="Pfam" id="PF02576"/>
    </source>
</evidence>
<proteinExistence type="inferred from homology"/>
<dbReference type="Proteomes" id="UP000003379">
    <property type="component" value="Unassembled WGS sequence"/>
</dbReference>
<dbReference type="PANTHER" id="PTHR33867">
    <property type="entry name" value="RIBOSOME MATURATION FACTOR RIMP"/>
    <property type="match status" value="1"/>
</dbReference>
<name>G9XA20_9FIRM</name>
<comment type="caution">
    <text evidence="6">The sequence shown here is derived from an EMBL/GenBank/DDBJ whole genome shotgun (WGS) entry which is preliminary data.</text>
</comment>
<dbReference type="InterPro" id="IPR036847">
    <property type="entry name" value="RimP_C_sf"/>
</dbReference>
<dbReference type="CDD" id="cd01734">
    <property type="entry name" value="YlxS_C"/>
    <property type="match status" value="1"/>
</dbReference>
<feature type="domain" description="Ribosome maturation factor RimP C-terminal" evidence="5">
    <location>
        <begin position="86"/>
        <end position="152"/>
    </location>
</feature>
<reference evidence="6 7" key="1">
    <citation type="submission" date="2011-08" db="EMBL/GenBank/DDBJ databases">
        <title>The Genome Sequence of Eubacteriaceae bacterium CM5.</title>
        <authorList>
            <consortium name="The Broad Institute Genome Sequencing Platform"/>
            <person name="Earl A."/>
            <person name="Ward D."/>
            <person name="Feldgarden M."/>
            <person name="Gevers D."/>
            <person name="Sizova M."/>
            <person name="Hazen A."/>
            <person name="Epstein S."/>
            <person name="Young S.K."/>
            <person name="Zeng Q."/>
            <person name="Gargeya S."/>
            <person name="Fitzgerald M."/>
            <person name="Haas B."/>
            <person name="Abouelleil A."/>
            <person name="Alvarado L."/>
            <person name="Arachchi H.M."/>
            <person name="Berlin A."/>
            <person name="Brown A."/>
            <person name="Chapman S.B."/>
            <person name="Chen Z."/>
            <person name="Dunbar C."/>
            <person name="Freedman E."/>
            <person name="Gearin G."/>
            <person name="Gellesch M."/>
            <person name="Goldberg J."/>
            <person name="Griggs A."/>
            <person name="Gujja S."/>
            <person name="Heiman D."/>
            <person name="Howarth C."/>
            <person name="Larson L."/>
            <person name="Lui A."/>
            <person name="MacDonald P.J.P."/>
            <person name="Montmayeur A."/>
            <person name="Murphy C."/>
            <person name="Neiman D."/>
            <person name="Pearson M."/>
            <person name="Priest M."/>
            <person name="Roberts A."/>
            <person name="Saif S."/>
            <person name="Shea T."/>
            <person name="Shenoy N."/>
            <person name="Sisk P."/>
            <person name="Stolte C."/>
            <person name="Sykes S."/>
            <person name="Wortman J."/>
            <person name="Nusbaum C."/>
            <person name="Birren B."/>
        </authorList>
    </citation>
    <scope>NUCLEOTIDE SEQUENCE [LARGE SCALE GENOMIC DNA]</scope>
    <source>
        <strain evidence="6 7">CM5</strain>
    </source>
</reference>
<dbReference type="InterPro" id="IPR003728">
    <property type="entry name" value="Ribosome_maturation_RimP"/>
</dbReference>
<dbReference type="InterPro" id="IPR028989">
    <property type="entry name" value="RimP_N"/>
</dbReference>
<dbReference type="Pfam" id="PF02576">
    <property type="entry name" value="RimP_N"/>
    <property type="match status" value="1"/>
</dbReference>
<sequence>MSRKIEQLAEKLVTGVISDEYELVDVEYVKENKEMYLRILIDKAGGMSIDDCEELSRIIGDKLDEDDFIEDSYYLEISSPGLDRTLKKDRDFIREAGKLVEVKLFKAIEKYGKEFVSKLNGLNGNMVLLDVDGDLLEIDKKSIAKINLYIEF</sequence>
<dbReference type="RefSeq" id="WP_009528413.1">
    <property type="nucleotide sequence ID" value="NZ_JBQMYE010000069.1"/>
</dbReference>
<dbReference type="AlphaFoldDB" id="G9XA20"/>
<protein>
    <recommendedName>
        <fullName evidence="3">Ribosome maturation factor RimP</fullName>
    </recommendedName>
</protein>
<organism evidence="6 7">
    <name type="scientific">Peptoanaerobacter stomatis</name>
    <dbReference type="NCBI Taxonomy" id="796937"/>
    <lineage>
        <taxon>Bacteria</taxon>
        <taxon>Bacillati</taxon>
        <taxon>Bacillota</taxon>
        <taxon>Clostridia</taxon>
        <taxon>Peptostreptococcales</taxon>
        <taxon>Filifactoraceae</taxon>
        <taxon>Peptoanaerobacter</taxon>
    </lineage>
</organism>
<comment type="subcellular location">
    <subcellularLocation>
        <location evidence="3">Cytoplasm</location>
    </subcellularLocation>
</comment>
<dbReference type="SUPFAM" id="SSF75420">
    <property type="entry name" value="YhbC-like, N-terminal domain"/>
    <property type="match status" value="1"/>
</dbReference>
<keyword evidence="1 3" id="KW-0963">Cytoplasm</keyword>
<dbReference type="HOGENOM" id="CLU_070525_2_0_9"/>
<evidence type="ECO:0000256" key="1">
    <source>
        <dbReference type="ARBA" id="ARBA00022490"/>
    </source>
</evidence>
<evidence type="ECO:0000256" key="3">
    <source>
        <dbReference type="HAMAP-Rule" id="MF_01077"/>
    </source>
</evidence>
<keyword evidence="2 3" id="KW-0690">Ribosome biogenesis</keyword>
<comment type="function">
    <text evidence="3">Required for maturation of 30S ribosomal subunits.</text>
</comment>
<dbReference type="EMBL" id="AFZG01000001">
    <property type="protein sequence ID" value="EHL20266.1"/>
    <property type="molecule type" value="Genomic_DNA"/>
</dbReference>
<evidence type="ECO:0000313" key="7">
    <source>
        <dbReference type="Proteomes" id="UP000003379"/>
    </source>
</evidence>
<dbReference type="InterPro" id="IPR035956">
    <property type="entry name" value="RimP_N_sf"/>
</dbReference>
<accession>G9XA20</accession>
<dbReference type="GO" id="GO:0000028">
    <property type="term" value="P:ribosomal small subunit assembly"/>
    <property type="evidence" value="ECO:0007669"/>
    <property type="project" value="TreeGrafter"/>
</dbReference>
<dbReference type="Gene3D" id="3.30.300.70">
    <property type="entry name" value="RimP-like superfamily, N-terminal"/>
    <property type="match status" value="1"/>
</dbReference>
<dbReference type="Gene3D" id="2.30.30.180">
    <property type="entry name" value="Ribosome maturation factor RimP, C-terminal domain"/>
    <property type="match status" value="1"/>
</dbReference>
<dbReference type="InterPro" id="IPR028998">
    <property type="entry name" value="RimP_C"/>
</dbReference>
<comment type="similarity">
    <text evidence="3">Belongs to the RimP family.</text>
</comment>
<gene>
    <name evidence="3" type="primary">rimP</name>
    <name evidence="6" type="ORF">HMPREF9628_00111</name>
</gene>
<dbReference type="FunFam" id="3.30.300.70:FF:000001">
    <property type="entry name" value="Ribosome maturation factor RimP"/>
    <property type="match status" value="1"/>
</dbReference>
<feature type="domain" description="Ribosome maturation factor RimP N-terminal" evidence="4">
    <location>
        <begin position="18"/>
        <end position="83"/>
    </location>
</feature>
<dbReference type="PATRIC" id="fig|796940.3.peg.112"/>
<dbReference type="PANTHER" id="PTHR33867:SF1">
    <property type="entry name" value="RIBOSOME MATURATION FACTOR RIMP"/>
    <property type="match status" value="1"/>
</dbReference>
<dbReference type="HAMAP" id="MF_01077">
    <property type="entry name" value="RimP"/>
    <property type="match status" value="1"/>
</dbReference>
<evidence type="ECO:0000313" key="6">
    <source>
        <dbReference type="EMBL" id="EHL20266.1"/>
    </source>
</evidence>
<evidence type="ECO:0000259" key="5">
    <source>
        <dbReference type="Pfam" id="PF17384"/>
    </source>
</evidence>
<evidence type="ECO:0000256" key="2">
    <source>
        <dbReference type="ARBA" id="ARBA00022517"/>
    </source>
</evidence>
<dbReference type="GO" id="GO:0005829">
    <property type="term" value="C:cytosol"/>
    <property type="evidence" value="ECO:0007669"/>
    <property type="project" value="TreeGrafter"/>
</dbReference>
<dbReference type="SUPFAM" id="SSF74942">
    <property type="entry name" value="YhbC-like, C-terminal domain"/>
    <property type="match status" value="1"/>
</dbReference>